<sequence length="78" mass="9249">MEEGQPQDHTFLVHFNYAGDLSLCPVLVYLYKLYLWDIKNNRKVWSTSHNLSYIRITSTNKKEIRELTVQLNTMKLTS</sequence>
<keyword evidence="2" id="KW-1185">Reference proteome</keyword>
<dbReference type="AlphaFoldDB" id="A0A1E3PB30"/>
<dbReference type="EMBL" id="KV454208">
    <property type="protein sequence ID" value="ODQ62626.1"/>
    <property type="molecule type" value="Genomic_DNA"/>
</dbReference>
<name>A0A1E3PB30_WICAA</name>
<accession>A0A1E3PB30</accession>
<evidence type="ECO:0000313" key="2">
    <source>
        <dbReference type="Proteomes" id="UP000094112"/>
    </source>
</evidence>
<proteinExistence type="predicted"/>
<reference evidence="1 2" key="1">
    <citation type="journal article" date="2016" name="Proc. Natl. Acad. Sci. U.S.A.">
        <title>Comparative genomics of biotechnologically important yeasts.</title>
        <authorList>
            <person name="Riley R."/>
            <person name="Haridas S."/>
            <person name="Wolfe K.H."/>
            <person name="Lopes M.R."/>
            <person name="Hittinger C.T."/>
            <person name="Goeker M."/>
            <person name="Salamov A.A."/>
            <person name="Wisecaver J.H."/>
            <person name="Long T.M."/>
            <person name="Calvey C.H."/>
            <person name="Aerts A.L."/>
            <person name="Barry K.W."/>
            <person name="Choi C."/>
            <person name="Clum A."/>
            <person name="Coughlan A.Y."/>
            <person name="Deshpande S."/>
            <person name="Douglass A.P."/>
            <person name="Hanson S.J."/>
            <person name="Klenk H.-P."/>
            <person name="LaButti K.M."/>
            <person name="Lapidus A."/>
            <person name="Lindquist E.A."/>
            <person name="Lipzen A.M."/>
            <person name="Meier-Kolthoff J.P."/>
            <person name="Ohm R.A."/>
            <person name="Otillar R.P."/>
            <person name="Pangilinan J.L."/>
            <person name="Peng Y."/>
            <person name="Rokas A."/>
            <person name="Rosa C.A."/>
            <person name="Scheuner C."/>
            <person name="Sibirny A.A."/>
            <person name="Slot J.C."/>
            <person name="Stielow J.B."/>
            <person name="Sun H."/>
            <person name="Kurtzman C.P."/>
            <person name="Blackwell M."/>
            <person name="Grigoriev I.V."/>
            <person name="Jeffries T.W."/>
        </authorList>
    </citation>
    <scope>NUCLEOTIDE SEQUENCE [LARGE SCALE GENOMIC DNA]</scope>
    <source>
        <strain evidence="2">ATCC 58044 / CBS 1984 / NCYC 433 / NRRL Y-366-8</strain>
    </source>
</reference>
<dbReference type="GeneID" id="30202655"/>
<organism evidence="1 2">
    <name type="scientific">Wickerhamomyces anomalus (strain ATCC 58044 / CBS 1984 / NCYC 433 / NRRL Y-366-8)</name>
    <name type="common">Yeast</name>
    <name type="synonym">Hansenula anomala</name>
    <dbReference type="NCBI Taxonomy" id="683960"/>
    <lineage>
        <taxon>Eukaryota</taxon>
        <taxon>Fungi</taxon>
        <taxon>Dikarya</taxon>
        <taxon>Ascomycota</taxon>
        <taxon>Saccharomycotina</taxon>
        <taxon>Saccharomycetes</taxon>
        <taxon>Phaffomycetales</taxon>
        <taxon>Wickerhamomycetaceae</taxon>
        <taxon>Wickerhamomyces</taxon>
    </lineage>
</organism>
<evidence type="ECO:0000313" key="1">
    <source>
        <dbReference type="EMBL" id="ODQ62626.1"/>
    </source>
</evidence>
<gene>
    <name evidence="1" type="ORF">WICANDRAFT_82613</name>
</gene>
<dbReference type="Proteomes" id="UP000094112">
    <property type="component" value="Unassembled WGS sequence"/>
</dbReference>
<dbReference type="RefSeq" id="XP_019041833.1">
    <property type="nucleotide sequence ID" value="XM_019185409.1"/>
</dbReference>
<protein>
    <submittedName>
        <fullName evidence="1">Uncharacterized protein</fullName>
    </submittedName>
</protein>